<evidence type="ECO:0000313" key="3">
    <source>
        <dbReference type="EMBL" id="CAB1368939.1"/>
    </source>
</evidence>
<evidence type="ECO:0000313" key="4">
    <source>
        <dbReference type="Proteomes" id="UP000515733"/>
    </source>
</evidence>
<feature type="chain" id="PRO_5027761550" evidence="2">
    <location>
        <begin position="25"/>
        <end position="136"/>
    </location>
</feature>
<dbReference type="EMBL" id="LR778301">
    <property type="protein sequence ID" value="CAB1368939.1"/>
    <property type="molecule type" value="Genomic_DNA"/>
</dbReference>
<gene>
    <name evidence="3" type="ORF">DENOEST_1774</name>
</gene>
<keyword evidence="2" id="KW-0732">Signal</keyword>
<evidence type="ECO:0000256" key="2">
    <source>
        <dbReference type="SAM" id="SignalP"/>
    </source>
</evidence>
<dbReference type="KEGG" id="doe:DENOEST_1774"/>
<sequence length="136" mass="14894">MKRYRALAMALCFFALLSSEEILATELKQYLLAAIDAPSGRSDGEMSGPMADFFKAQTRSSLPVRVQVRTIRHFSAAGCARLEATLLQDGVPTTNGQQIPFAVRYELNLCRDGRPPTEGMDLDAASRALSRDVPSQ</sequence>
<protein>
    <submittedName>
        <fullName evidence="3">Uncharacterized protein</fullName>
    </submittedName>
</protein>
<dbReference type="Proteomes" id="UP000515733">
    <property type="component" value="Chromosome"/>
</dbReference>
<organism evidence="3 4">
    <name type="scientific">Denitratisoma oestradiolicum</name>
    <dbReference type="NCBI Taxonomy" id="311182"/>
    <lineage>
        <taxon>Bacteria</taxon>
        <taxon>Pseudomonadati</taxon>
        <taxon>Pseudomonadota</taxon>
        <taxon>Betaproteobacteria</taxon>
        <taxon>Nitrosomonadales</taxon>
        <taxon>Sterolibacteriaceae</taxon>
        <taxon>Denitratisoma</taxon>
    </lineage>
</organism>
<keyword evidence="4" id="KW-1185">Reference proteome</keyword>
<dbReference type="AlphaFoldDB" id="A0A6S6XXT9"/>
<feature type="region of interest" description="Disordered" evidence="1">
    <location>
        <begin position="114"/>
        <end position="136"/>
    </location>
</feature>
<feature type="signal peptide" evidence="2">
    <location>
        <begin position="1"/>
        <end position="24"/>
    </location>
</feature>
<reference evidence="3 4" key="1">
    <citation type="submission" date="2020-03" db="EMBL/GenBank/DDBJ databases">
        <authorList>
            <consortium name="Genoscope - CEA"/>
            <person name="William W."/>
        </authorList>
    </citation>
    <scope>NUCLEOTIDE SEQUENCE [LARGE SCALE GENOMIC DNA]</scope>
    <source>
        <strain evidence="4">DSM 16959</strain>
    </source>
</reference>
<proteinExistence type="predicted"/>
<accession>A0A6S6XXT9</accession>
<name>A0A6S6XXT9_9PROT</name>
<evidence type="ECO:0000256" key="1">
    <source>
        <dbReference type="SAM" id="MobiDB-lite"/>
    </source>
</evidence>